<evidence type="ECO:0000313" key="3">
    <source>
        <dbReference type="Proteomes" id="UP000177626"/>
    </source>
</evidence>
<feature type="transmembrane region" description="Helical" evidence="1">
    <location>
        <begin position="180"/>
        <end position="199"/>
    </location>
</feature>
<evidence type="ECO:0000256" key="1">
    <source>
        <dbReference type="SAM" id="Phobius"/>
    </source>
</evidence>
<accession>A0A1G2BYG2</accession>
<evidence type="ECO:0000313" key="2">
    <source>
        <dbReference type="EMBL" id="OGY93390.1"/>
    </source>
</evidence>
<reference evidence="2 3" key="1">
    <citation type="journal article" date="2016" name="Nat. Commun.">
        <title>Thousands of microbial genomes shed light on interconnected biogeochemical processes in an aquifer system.</title>
        <authorList>
            <person name="Anantharaman K."/>
            <person name="Brown C.T."/>
            <person name="Hug L.A."/>
            <person name="Sharon I."/>
            <person name="Castelle C.J."/>
            <person name="Probst A.J."/>
            <person name="Thomas B.C."/>
            <person name="Singh A."/>
            <person name="Wilkins M.J."/>
            <person name="Karaoz U."/>
            <person name="Brodie E.L."/>
            <person name="Williams K.H."/>
            <person name="Hubbard S.S."/>
            <person name="Banfield J.F."/>
        </authorList>
    </citation>
    <scope>NUCLEOTIDE SEQUENCE [LARGE SCALE GENOMIC DNA]</scope>
</reference>
<feature type="transmembrane region" description="Helical" evidence="1">
    <location>
        <begin position="41"/>
        <end position="62"/>
    </location>
</feature>
<dbReference type="AlphaFoldDB" id="A0A1G2BYG2"/>
<keyword evidence="1" id="KW-0472">Membrane</keyword>
<keyword evidence="1" id="KW-1133">Transmembrane helix</keyword>
<dbReference type="EMBL" id="MHKQ01000023">
    <property type="protein sequence ID" value="OGY93390.1"/>
    <property type="molecule type" value="Genomic_DNA"/>
</dbReference>
<name>A0A1G2BYG2_9BACT</name>
<organism evidence="2 3">
    <name type="scientific">Candidatus Komeilibacteria bacterium RIFOXYC1_FULL_37_11</name>
    <dbReference type="NCBI Taxonomy" id="1798555"/>
    <lineage>
        <taxon>Bacteria</taxon>
        <taxon>Candidatus Komeiliibacteriota</taxon>
    </lineage>
</organism>
<keyword evidence="1" id="KW-0812">Transmembrane</keyword>
<dbReference type="Proteomes" id="UP000177626">
    <property type="component" value="Unassembled WGS sequence"/>
</dbReference>
<protein>
    <submittedName>
        <fullName evidence="2">Uncharacterized protein</fullName>
    </submittedName>
</protein>
<gene>
    <name evidence="2" type="ORF">A2406_00160</name>
</gene>
<sequence length="275" mass="32083">MFLVDLSWHILQYVWQGLVWFFHLEERLLIWFDVWGWSNAWQIPIISLVNAVVIALEIFGYINLAKIFRIFRIVKSFFGRLLGSRLRRFFKRVILFIREKFFRKKPKDQPSKVARLLTIISHDKPIGCFGLATLTLIPECQKVASFIFTTQRKRLGLGGYLSLCAGGTTRLTLVVYLPMVVVWSVIVLAVSCRLLKWLVEIRYGFFSWQHLFGQGVLLINRLKTIFLFSMLAIFLPTSFLYPVAGLLVFCQITKLFIGRHFRQRPPTVTSSEEQV</sequence>
<comment type="caution">
    <text evidence="2">The sequence shown here is derived from an EMBL/GenBank/DDBJ whole genome shotgun (WGS) entry which is preliminary data.</text>
</comment>
<proteinExistence type="predicted"/>